<dbReference type="InterPro" id="IPR030934">
    <property type="entry name" value="Intein_C"/>
</dbReference>
<dbReference type="Pfam" id="PF07591">
    <property type="entry name" value="PT-HINT"/>
    <property type="match status" value="1"/>
</dbReference>
<keyword evidence="2" id="KW-0964">Secreted</keyword>
<evidence type="ECO:0000313" key="8">
    <source>
        <dbReference type="EMBL" id="MEN3540967.1"/>
    </source>
</evidence>
<comment type="caution">
    <text evidence="8">The sequence shown here is derived from an EMBL/GenBank/DDBJ whole genome shotgun (WGS) entry which is preliminary data.</text>
</comment>
<evidence type="ECO:0000256" key="3">
    <source>
        <dbReference type="ARBA" id="ARBA00022729"/>
    </source>
</evidence>
<dbReference type="Pfam" id="PF24517">
    <property type="entry name" value="CBM96"/>
    <property type="match status" value="1"/>
</dbReference>
<organism evidence="8 9">
    <name type="scientific">Microbispora maris</name>
    <dbReference type="NCBI Taxonomy" id="3144104"/>
    <lineage>
        <taxon>Bacteria</taxon>
        <taxon>Bacillati</taxon>
        <taxon>Actinomycetota</taxon>
        <taxon>Actinomycetes</taxon>
        <taxon>Streptosporangiales</taxon>
        <taxon>Streptosporangiaceae</taxon>
        <taxon>Microbispora</taxon>
    </lineage>
</organism>
<comment type="subcellular location">
    <subcellularLocation>
        <location evidence="1">Secreted</location>
    </subcellularLocation>
</comment>
<dbReference type="PROSITE" id="PS50818">
    <property type="entry name" value="INTEIN_C_TER"/>
    <property type="match status" value="1"/>
</dbReference>
<dbReference type="InterPro" id="IPR050708">
    <property type="entry name" value="T6SS_VgrG/RHS"/>
</dbReference>
<evidence type="ECO:0000259" key="7">
    <source>
        <dbReference type="Pfam" id="PF25023"/>
    </source>
</evidence>
<dbReference type="Gene3D" id="2.170.16.10">
    <property type="entry name" value="Hedgehog/Intein (Hint) domain"/>
    <property type="match status" value="1"/>
</dbReference>
<feature type="region of interest" description="Disordered" evidence="5">
    <location>
        <begin position="1836"/>
        <end position="1876"/>
    </location>
</feature>
<evidence type="ECO:0000256" key="4">
    <source>
        <dbReference type="ARBA" id="ARBA00022737"/>
    </source>
</evidence>
<feature type="domain" description="Teneurin-like YD-shell" evidence="7">
    <location>
        <begin position="1175"/>
        <end position="1514"/>
    </location>
</feature>
<sequence length="1924" mass="203676">MLATGSPTVQPGNADKAAAAAARAGKTIEDVKNVKRVGRITSRLTGSGSDQVLELAPDAEFLADPTVTYPVVVDPTLTLSPPQADTYINSSGGGSYYTDTSLEITSGFIGTTRSYLKFDTSTLAGAQITNATLRLYKLSDDLAFFNGTTGPLVQQITSNWDQTTLTWANKPSVTTTGQASIPSSAVHRGVAEDLTWTVTPIVQAWASGTANYGVQVRAANEANDLVGMGFHSAEMTGAGAKPPLLTVTYTTASAPAAGNLSITPVTGNAVSSLTPTLHATVSDPAGGNLRADYEIEHDPAYTAEGTGQIWAGSSTGVTSGNDAPAAVPAGKFTDGWHIRWRARATNTGTSTSSAWSAWQTAVVTVPDPVVDLLQVTPSQDLSGQTVTSTLTPALAARVTTSDSAASRVEFELEHDPADTQHGTGGIWTTGADDVASGTQATVTVPDGKLGDGWKVRWRARAVAAGSNTSAWSEWQSLTVKVPAATVSQLQITPAQTVDGKTAVSSLTPQLLATVTDAYGHPLRAEFELEHDPADTAHGTGGIWTGAADNVASGTQASVTVPGGALSNGWGIRWRVRAVNTATQVASAWSDWQTATVNAADIPSEPGVTALQVTPSQVVDGTAVATSLTPQLRAQVTNPAGGTLRAEFELEHDPAAPEGQGTGQIWASALDDVPAGTQASVTVPGGKLEEGWVVRWRARAVAGETASAWSDWQSLRVDQPDPVLGALQVTPSDVVDGKTVTKSLTPQLLAQVTDPAGGKVRAEFELEHDPAAPEGQGSGQIWAAAIDDVTSGTQATVTVPDGKLSDGWLVRWRARAITPGGTSAWSDWQQLTVVDGSQVLTVDEPRTQPVTDGTTNTLTPVLIAKVGTPAGGQLGAEFQVEHDPADTAHGTGQIWTTTVTAVTSGNDAAVTVPAGKLSDGWKIRWRARAVKGAATSDWTSWQSVEVKAAQHYDTTYEYDRDGRMTKQIDANGNVRTFTYDLLGRRTASHDPDAGDSQQAYDPAGRLAWSIDGKGQKVSYSYDDLGRKTAVWSGERESGTKLAGWVYDTAEGGIGKLTSATRHTNGHAYVNAVAGYDEMGRPTGSSIIIPAVEGALAGTYSFTAGYDTAGNLSQVGMPATGGLPAEKLTFTFTDLNLPQAVTSDLDGGTTYVGTTAYTRTARLSSRVYGADGRITRTLAWDENTGRLTGVTTKTKTDTSAPVTVQDDVFSYNIDDTINSILDKAAATAGSPGQSECFTYDGLRRLTQAWTTTATACGTGTASADGLGIDPYTQSYTWDGVGNLTSLTSGGQTATYTYSAPGANAVRPDAVTAITRPNGAGSYGYDDAGQMTSRTIDGKHSTFTYNELGELTKAVVDGQTTDNVYDAEGQRLLRRTPDGKTTLYLGTMELELSAGTVTGKRYYTTADGSQIAVRTPAALTWLLGGIAGSEQLAIDDTTQAARRERYLPFGQRRGDDDLPFTDRGFLGKIEDSSTGLSLLGARFYDPAIAKFLSPDPLLNLAKPGLTNAYGYAGGDPVNLSDPDGFEPRPWHDPNWKKKTPKERRRITQQYMAGERRAQRAFERREGEKALRNDKKGLGDRASEHIRYRNQVGNTRHHQAVWDEACRKDFVCSNLKEMDAITKSRGAGSLADVAATGGGPGVGSGGFAGMGMVRSLGSNRGGRTVLPPPGLRPRPCSFVPGTEILMADGSLKPIEDVKAGDHIVATDPQTEKTEYHVVLEPLTSQGRKVLVHLKIGVGGNKGPGIGEIVATDNHPFWAEDLKTWVPAGHLQPGTWLRTSAGTYVKVLTIQRRVAHKQRVYNLTVENFHTYYVLAGDQAVLVHNANPADCWVPNGRTDHIPSGWNTQPNKKGVGTRWTDPENQGNGVRIDQGNPDNPQPTQQVDHVIVRHNGRVIGRDGKPITGSIKDDFDNAHIPYSEWSTWSTWYAP</sequence>
<dbReference type="CDD" id="cd00081">
    <property type="entry name" value="Hint"/>
    <property type="match status" value="1"/>
</dbReference>
<protein>
    <submittedName>
        <fullName evidence="8">DNRLRE domain-containing protein</fullName>
    </submittedName>
</protein>
<dbReference type="EMBL" id="JBDJAW010000067">
    <property type="protein sequence ID" value="MEN3540967.1"/>
    <property type="molecule type" value="Genomic_DNA"/>
</dbReference>
<name>A0ABV0B0C6_9ACTN</name>
<reference evidence="8 9" key="1">
    <citation type="submission" date="2024-05" db="EMBL/GenBank/DDBJ databases">
        <title>Microbispora sp.ZYX-F-249.</title>
        <authorList>
            <person name="Xie H."/>
        </authorList>
    </citation>
    <scope>NUCLEOTIDE SEQUENCE [LARGE SCALE GENOMIC DNA]</scope>
    <source>
        <strain evidence="8 9">ZYX-F-249</strain>
    </source>
</reference>
<keyword evidence="4" id="KW-0677">Repeat</keyword>
<dbReference type="InterPro" id="IPR022385">
    <property type="entry name" value="Rhs_assc_core"/>
</dbReference>
<dbReference type="InterPro" id="IPR006530">
    <property type="entry name" value="YD"/>
</dbReference>
<dbReference type="NCBIfam" id="TIGR01643">
    <property type="entry name" value="YD_repeat_2x"/>
    <property type="match status" value="2"/>
</dbReference>
<dbReference type="InterPro" id="IPR055372">
    <property type="entry name" value="CBM96"/>
</dbReference>
<dbReference type="PANTHER" id="PTHR32305:SF17">
    <property type="entry name" value="TRNA NUCLEASE WAPA"/>
    <property type="match status" value="1"/>
</dbReference>
<dbReference type="Proteomes" id="UP001447516">
    <property type="component" value="Unassembled WGS sequence"/>
</dbReference>
<dbReference type="SUPFAM" id="SSF51294">
    <property type="entry name" value="Hedgehog/intein (Hint) domain"/>
    <property type="match status" value="1"/>
</dbReference>
<feature type="domain" description="Carbohydrate-binding module family 96" evidence="6">
    <location>
        <begin position="80"/>
        <end position="237"/>
    </location>
</feature>
<dbReference type="PANTHER" id="PTHR32305">
    <property type="match status" value="1"/>
</dbReference>
<keyword evidence="9" id="KW-1185">Reference proteome</keyword>
<dbReference type="InterPro" id="IPR056823">
    <property type="entry name" value="TEN-like_YD-shell"/>
</dbReference>
<dbReference type="Gene3D" id="2.180.10.10">
    <property type="entry name" value="RHS repeat-associated core"/>
    <property type="match status" value="1"/>
</dbReference>
<proteinExistence type="predicted"/>
<dbReference type="RefSeq" id="WP_346230805.1">
    <property type="nucleotide sequence ID" value="NZ_JBDJAW010000067.1"/>
</dbReference>
<evidence type="ECO:0000256" key="5">
    <source>
        <dbReference type="SAM" id="MobiDB-lite"/>
    </source>
</evidence>
<dbReference type="NCBIfam" id="NF033679">
    <property type="entry name" value="DNRLRE_dom"/>
    <property type="match status" value="1"/>
</dbReference>
<evidence type="ECO:0000256" key="2">
    <source>
        <dbReference type="ARBA" id="ARBA00022525"/>
    </source>
</evidence>
<dbReference type="Pfam" id="PF25023">
    <property type="entry name" value="TEN_YD-shell"/>
    <property type="match status" value="1"/>
</dbReference>
<evidence type="ECO:0000256" key="1">
    <source>
        <dbReference type="ARBA" id="ARBA00004613"/>
    </source>
</evidence>
<dbReference type="InterPro" id="IPR031325">
    <property type="entry name" value="RHS_repeat"/>
</dbReference>
<dbReference type="InterPro" id="IPR036844">
    <property type="entry name" value="Hint_dom_sf"/>
</dbReference>
<dbReference type="NCBIfam" id="TIGR03696">
    <property type="entry name" value="Rhs_assc_core"/>
    <property type="match status" value="1"/>
</dbReference>
<evidence type="ECO:0000259" key="6">
    <source>
        <dbReference type="Pfam" id="PF24517"/>
    </source>
</evidence>
<accession>A0ABV0B0C6</accession>
<dbReference type="Pfam" id="PF05593">
    <property type="entry name" value="RHS_repeat"/>
    <property type="match status" value="1"/>
</dbReference>
<evidence type="ECO:0000313" key="9">
    <source>
        <dbReference type="Proteomes" id="UP001447516"/>
    </source>
</evidence>
<keyword evidence="3" id="KW-0732">Signal</keyword>
<gene>
    <name evidence="8" type="ORF">AAH991_38040</name>
</gene>